<comment type="caution">
    <text evidence="1">The sequence shown here is derived from an EMBL/GenBank/DDBJ whole genome shotgun (WGS) entry which is preliminary data.</text>
</comment>
<dbReference type="RefSeq" id="WP_078485613.1">
    <property type="nucleotide sequence ID" value="NZ_MPRJ01000002.1"/>
</dbReference>
<proteinExistence type="predicted"/>
<evidence type="ECO:0008006" key="3">
    <source>
        <dbReference type="Google" id="ProtNLM"/>
    </source>
</evidence>
<evidence type="ECO:0000313" key="2">
    <source>
        <dbReference type="Proteomes" id="UP000190896"/>
    </source>
</evidence>
<dbReference type="AlphaFoldDB" id="A0A1T2KY95"/>
<dbReference type="Proteomes" id="UP000190896">
    <property type="component" value="Unassembled WGS sequence"/>
</dbReference>
<sequence length="138" mass="15658">MKPVIQKETTGCAIASAAAIAGLSYEVVKAVANEMAIRADDPSLWSETAHVRRLLNRLGFPSEEKEKPFTGWETLPDCALLAIKWHLEKGKPFWHRVVFIREDGRQYVLDSKATLKNKVRTDFGRMKPKWFIEVEASS</sequence>
<dbReference type="EMBL" id="MPRJ01000002">
    <property type="protein sequence ID" value="OOZ37815.1"/>
    <property type="molecule type" value="Genomic_DNA"/>
</dbReference>
<organism evidence="1 2">
    <name type="scientific">Solemya velesiana gill symbiont</name>
    <dbReference type="NCBI Taxonomy" id="1918948"/>
    <lineage>
        <taxon>Bacteria</taxon>
        <taxon>Pseudomonadati</taxon>
        <taxon>Pseudomonadota</taxon>
        <taxon>Gammaproteobacteria</taxon>
        <taxon>sulfur-oxidizing symbionts</taxon>
    </lineage>
</organism>
<keyword evidence="2" id="KW-1185">Reference proteome</keyword>
<name>A0A1T2KY95_9GAMM</name>
<evidence type="ECO:0000313" key="1">
    <source>
        <dbReference type="EMBL" id="OOZ37815.1"/>
    </source>
</evidence>
<reference evidence="1 2" key="1">
    <citation type="submission" date="2016-11" db="EMBL/GenBank/DDBJ databases">
        <title>Mixed transmission modes and dynamic genome evolution in an obligate animal-bacterial symbiosis.</title>
        <authorList>
            <person name="Russell S.L."/>
            <person name="Corbett-Detig R.B."/>
            <person name="Cavanaugh C.M."/>
        </authorList>
    </citation>
    <scope>NUCLEOTIDE SEQUENCE [LARGE SCALE GENOMIC DNA]</scope>
    <source>
        <strain evidence="1">Se-Cadez</strain>
    </source>
</reference>
<protein>
    <recommendedName>
        <fullName evidence="3">Peptidase C39 domain-containing protein</fullName>
    </recommendedName>
</protein>
<accession>A0A1T2KY95</accession>
<dbReference type="OrthoDB" id="9789822at2"/>
<gene>
    <name evidence="1" type="ORF">BOW51_00700</name>
</gene>